<organism evidence="4">
    <name type="scientific">uncultured Caudovirales phage</name>
    <dbReference type="NCBI Taxonomy" id="2100421"/>
    <lineage>
        <taxon>Viruses</taxon>
        <taxon>Duplodnaviria</taxon>
        <taxon>Heunggongvirae</taxon>
        <taxon>Uroviricota</taxon>
        <taxon>Caudoviricetes</taxon>
        <taxon>Peduoviridae</taxon>
        <taxon>Maltschvirus</taxon>
        <taxon>Maltschvirus maltsch</taxon>
    </lineage>
</organism>
<dbReference type="EMBL" id="LR796758">
    <property type="protein sequence ID" value="CAB4164057.1"/>
    <property type="molecule type" value="Genomic_DNA"/>
</dbReference>
<gene>
    <name evidence="3" type="ORF">UFOVP1146_413</name>
    <name evidence="4" type="ORF">UFOVP1638_152</name>
    <name evidence="1" type="ORF">UFOVP812_326</name>
    <name evidence="2" type="ORF">UFOVP818_239</name>
</gene>
<evidence type="ECO:0000313" key="1">
    <source>
        <dbReference type="EMBL" id="CAB4164057.1"/>
    </source>
</evidence>
<name>A0A6J5T0N6_9CAUD</name>
<sequence>MTYQYARIALAKTAYQPLCDWYYITEPDIAQLNDIYRTYCIYKHFGSVMPLFESQYRDADTDVIGYRDNGVLVAFSLIKRYDKSNALCAQFAWNYQTPKLRLGITSLQTECAIYRERGFKYLYLDQAHLYKQSIEGFELLGPL</sequence>
<reference evidence="4" key="1">
    <citation type="submission" date="2020-05" db="EMBL/GenBank/DDBJ databases">
        <authorList>
            <person name="Chiriac C."/>
            <person name="Salcher M."/>
            <person name="Ghai R."/>
            <person name="Kavagutti S V."/>
        </authorList>
    </citation>
    <scope>NUCLEOTIDE SEQUENCE</scope>
</reference>
<protein>
    <submittedName>
        <fullName evidence="4">Uncharacterized protein</fullName>
    </submittedName>
</protein>
<dbReference type="EMBL" id="LR797502">
    <property type="protein sequence ID" value="CAB4221100.1"/>
    <property type="molecule type" value="Genomic_DNA"/>
</dbReference>
<evidence type="ECO:0000313" key="3">
    <source>
        <dbReference type="EMBL" id="CAB4187067.1"/>
    </source>
</evidence>
<accession>A0A6J5T0N6</accession>
<evidence type="ECO:0000313" key="4">
    <source>
        <dbReference type="EMBL" id="CAB4221100.1"/>
    </source>
</evidence>
<dbReference type="EMBL" id="LR797099">
    <property type="protein sequence ID" value="CAB4187067.1"/>
    <property type="molecule type" value="Genomic_DNA"/>
</dbReference>
<evidence type="ECO:0000313" key="2">
    <source>
        <dbReference type="EMBL" id="CAB4165703.1"/>
    </source>
</evidence>
<proteinExistence type="predicted"/>
<dbReference type="EMBL" id="LR796776">
    <property type="protein sequence ID" value="CAB4165703.1"/>
    <property type="molecule type" value="Genomic_DNA"/>
</dbReference>